<evidence type="ECO:0000256" key="3">
    <source>
        <dbReference type="ARBA" id="ARBA00023163"/>
    </source>
</evidence>
<gene>
    <name evidence="5" type="ORF">C8D89_10913</name>
</gene>
<dbReference type="InterPro" id="IPR008920">
    <property type="entry name" value="TF_FadR/GntR_C"/>
</dbReference>
<dbReference type="Pfam" id="PF00392">
    <property type="entry name" value="GntR"/>
    <property type="match status" value="1"/>
</dbReference>
<keyword evidence="3" id="KW-0804">Transcription</keyword>
<keyword evidence="6" id="KW-1185">Reference proteome</keyword>
<dbReference type="PANTHER" id="PTHR43537:SF5">
    <property type="entry name" value="UXU OPERON TRANSCRIPTIONAL REGULATOR"/>
    <property type="match status" value="1"/>
</dbReference>
<reference evidence="5 6" key="1">
    <citation type="submission" date="2018-04" db="EMBL/GenBank/DDBJ databases">
        <title>Genomic Encyclopedia of Type Strains, Phase IV (KMG-IV): sequencing the most valuable type-strain genomes for metagenomic binning, comparative biology and taxonomic classification.</title>
        <authorList>
            <person name="Goeker M."/>
        </authorList>
    </citation>
    <scope>NUCLEOTIDE SEQUENCE [LARGE SCALE GENOMIC DNA]</scope>
    <source>
        <strain evidence="5 6">DSM 45771</strain>
    </source>
</reference>
<dbReference type="RefSeq" id="WP_207787277.1">
    <property type="nucleotide sequence ID" value="NZ_QEKW01000009.1"/>
</dbReference>
<feature type="domain" description="HTH gntR-type" evidence="4">
    <location>
        <begin position="17"/>
        <end position="84"/>
    </location>
</feature>
<dbReference type="SMART" id="SM00895">
    <property type="entry name" value="FCD"/>
    <property type="match status" value="1"/>
</dbReference>
<sequence length="239" mass="26464">MSSAAPGATVGPLPRRQMLADDVHEAIKALIMENAIAPGARVSIDGLARQLGVSPTPVREALARLESAELVVKEPLRGYRTTPLLTREQLDDLYQFRLLIEPWAAGRAAEQADDGGRDRLEAEMRSCATPADDTYDSYKALAAHDTRFHVLVAELAGSTQVRRAFERTHCHLHIFRLHYDRGLGEQTLSEHRRITRAILDRDPTAAEAAMRDHLETACYERLRPVSEEAGGPTRVDPQG</sequence>
<dbReference type="GO" id="GO:0003700">
    <property type="term" value="F:DNA-binding transcription factor activity"/>
    <property type="evidence" value="ECO:0007669"/>
    <property type="project" value="InterPro"/>
</dbReference>
<comment type="caution">
    <text evidence="5">The sequence shown here is derived from an EMBL/GenBank/DDBJ whole genome shotgun (WGS) entry which is preliminary data.</text>
</comment>
<protein>
    <submittedName>
        <fullName evidence="5">GntR family transcriptional regulator</fullName>
    </submittedName>
</protein>
<dbReference type="InterPro" id="IPR011711">
    <property type="entry name" value="GntR_C"/>
</dbReference>
<dbReference type="InterPro" id="IPR000524">
    <property type="entry name" value="Tscrpt_reg_HTH_GntR"/>
</dbReference>
<keyword evidence="1" id="KW-0805">Transcription regulation</keyword>
<dbReference type="Gene3D" id="1.10.10.10">
    <property type="entry name" value="Winged helix-like DNA-binding domain superfamily/Winged helix DNA-binding domain"/>
    <property type="match status" value="1"/>
</dbReference>
<proteinExistence type="predicted"/>
<evidence type="ECO:0000256" key="2">
    <source>
        <dbReference type="ARBA" id="ARBA00023125"/>
    </source>
</evidence>
<accession>A0A2U1F826</accession>
<dbReference type="Pfam" id="PF07729">
    <property type="entry name" value="FCD"/>
    <property type="match status" value="1"/>
</dbReference>
<dbReference type="PROSITE" id="PS50949">
    <property type="entry name" value="HTH_GNTR"/>
    <property type="match status" value="1"/>
</dbReference>
<dbReference type="EMBL" id="QEKW01000009">
    <property type="protein sequence ID" value="PVZ08130.1"/>
    <property type="molecule type" value="Genomic_DNA"/>
</dbReference>
<evidence type="ECO:0000256" key="1">
    <source>
        <dbReference type="ARBA" id="ARBA00023015"/>
    </source>
</evidence>
<dbReference type="AlphaFoldDB" id="A0A2U1F826"/>
<name>A0A2U1F826_9PSEU</name>
<dbReference type="SUPFAM" id="SSF48008">
    <property type="entry name" value="GntR ligand-binding domain-like"/>
    <property type="match status" value="1"/>
</dbReference>
<dbReference type="GO" id="GO:0003677">
    <property type="term" value="F:DNA binding"/>
    <property type="evidence" value="ECO:0007669"/>
    <property type="project" value="UniProtKB-KW"/>
</dbReference>
<evidence type="ECO:0000313" key="5">
    <source>
        <dbReference type="EMBL" id="PVZ08130.1"/>
    </source>
</evidence>
<dbReference type="InterPro" id="IPR036388">
    <property type="entry name" value="WH-like_DNA-bd_sf"/>
</dbReference>
<organism evidence="5 6">
    <name type="scientific">Actinomycetospora cinnamomea</name>
    <dbReference type="NCBI Taxonomy" id="663609"/>
    <lineage>
        <taxon>Bacteria</taxon>
        <taxon>Bacillati</taxon>
        <taxon>Actinomycetota</taxon>
        <taxon>Actinomycetes</taxon>
        <taxon>Pseudonocardiales</taxon>
        <taxon>Pseudonocardiaceae</taxon>
        <taxon>Actinomycetospora</taxon>
    </lineage>
</organism>
<dbReference type="Proteomes" id="UP000245639">
    <property type="component" value="Unassembled WGS sequence"/>
</dbReference>
<dbReference type="SMART" id="SM00345">
    <property type="entry name" value="HTH_GNTR"/>
    <property type="match status" value="1"/>
</dbReference>
<dbReference type="PANTHER" id="PTHR43537">
    <property type="entry name" value="TRANSCRIPTIONAL REGULATOR, GNTR FAMILY"/>
    <property type="match status" value="1"/>
</dbReference>
<evidence type="ECO:0000259" key="4">
    <source>
        <dbReference type="PROSITE" id="PS50949"/>
    </source>
</evidence>
<dbReference type="InterPro" id="IPR036390">
    <property type="entry name" value="WH_DNA-bd_sf"/>
</dbReference>
<evidence type="ECO:0000313" key="6">
    <source>
        <dbReference type="Proteomes" id="UP000245639"/>
    </source>
</evidence>
<dbReference type="Gene3D" id="1.20.120.530">
    <property type="entry name" value="GntR ligand-binding domain-like"/>
    <property type="match status" value="1"/>
</dbReference>
<keyword evidence="2" id="KW-0238">DNA-binding</keyword>
<dbReference type="SUPFAM" id="SSF46785">
    <property type="entry name" value="Winged helix' DNA-binding domain"/>
    <property type="match status" value="1"/>
</dbReference>